<dbReference type="Proteomes" id="UP001612415">
    <property type="component" value="Unassembled WGS sequence"/>
</dbReference>
<keyword evidence="2" id="KW-0812">Transmembrane</keyword>
<reference evidence="3 4" key="1">
    <citation type="submission" date="2024-10" db="EMBL/GenBank/DDBJ databases">
        <title>The Natural Products Discovery Center: Release of the First 8490 Sequenced Strains for Exploring Actinobacteria Biosynthetic Diversity.</title>
        <authorList>
            <person name="Kalkreuter E."/>
            <person name="Kautsar S.A."/>
            <person name="Yang D."/>
            <person name="Bader C.D."/>
            <person name="Teijaro C.N."/>
            <person name="Fluegel L."/>
            <person name="Davis C.M."/>
            <person name="Simpson J.R."/>
            <person name="Lauterbach L."/>
            <person name="Steele A.D."/>
            <person name="Gui C."/>
            <person name="Meng S."/>
            <person name="Li G."/>
            <person name="Viehrig K."/>
            <person name="Ye F."/>
            <person name="Su P."/>
            <person name="Kiefer A.F."/>
            <person name="Nichols A."/>
            <person name="Cepeda A.J."/>
            <person name="Yan W."/>
            <person name="Fan B."/>
            <person name="Jiang Y."/>
            <person name="Adhikari A."/>
            <person name="Zheng C.-J."/>
            <person name="Schuster L."/>
            <person name="Cowan T.M."/>
            <person name="Smanski M.J."/>
            <person name="Chevrette M.G."/>
            <person name="De Carvalho L.P.S."/>
            <person name="Shen B."/>
        </authorList>
    </citation>
    <scope>NUCLEOTIDE SEQUENCE [LARGE SCALE GENOMIC DNA]</scope>
    <source>
        <strain evidence="3 4">NPDC051599</strain>
    </source>
</reference>
<evidence type="ECO:0000313" key="3">
    <source>
        <dbReference type="EMBL" id="MFI5678005.1"/>
    </source>
</evidence>
<gene>
    <name evidence="3" type="ORF">ACIA8P_25590</name>
</gene>
<evidence type="ECO:0000313" key="4">
    <source>
        <dbReference type="Proteomes" id="UP001612415"/>
    </source>
</evidence>
<sequence length="92" mass="9696">METTLATAPWQACGCGEDHIPVLLAQLGLFGTVTVVLAVLIVMILAGWLLSTTVWLLRRRGERARDPAPGPTADGDLPPGGLGGFTWTSEDP</sequence>
<keyword evidence="4" id="KW-1185">Reference proteome</keyword>
<evidence type="ECO:0000256" key="1">
    <source>
        <dbReference type="SAM" id="MobiDB-lite"/>
    </source>
</evidence>
<keyword evidence="2" id="KW-1133">Transmembrane helix</keyword>
<evidence type="ECO:0000256" key="2">
    <source>
        <dbReference type="SAM" id="Phobius"/>
    </source>
</evidence>
<dbReference type="RefSeq" id="WP_398658571.1">
    <property type="nucleotide sequence ID" value="NZ_JBITDC010000009.1"/>
</dbReference>
<protein>
    <submittedName>
        <fullName evidence="3">Uncharacterized protein</fullName>
    </submittedName>
</protein>
<feature type="transmembrane region" description="Helical" evidence="2">
    <location>
        <begin position="29"/>
        <end position="57"/>
    </location>
</feature>
<feature type="region of interest" description="Disordered" evidence="1">
    <location>
        <begin position="63"/>
        <end position="92"/>
    </location>
</feature>
<accession>A0ABW7Y6J3</accession>
<name>A0ABW7Y6J3_STRCE</name>
<dbReference type="EMBL" id="JBITDC010000009">
    <property type="protein sequence ID" value="MFI5678005.1"/>
    <property type="molecule type" value="Genomic_DNA"/>
</dbReference>
<comment type="caution">
    <text evidence="3">The sequence shown here is derived from an EMBL/GenBank/DDBJ whole genome shotgun (WGS) entry which is preliminary data.</text>
</comment>
<proteinExistence type="predicted"/>
<organism evidence="3 4">
    <name type="scientific">Streptomyces cellulosae</name>
    <dbReference type="NCBI Taxonomy" id="1968"/>
    <lineage>
        <taxon>Bacteria</taxon>
        <taxon>Bacillati</taxon>
        <taxon>Actinomycetota</taxon>
        <taxon>Actinomycetes</taxon>
        <taxon>Kitasatosporales</taxon>
        <taxon>Streptomycetaceae</taxon>
        <taxon>Streptomyces</taxon>
    </lineage>
</organism>
<keyword evidence="2" id="KW-0472">Membrane</keyword>